<reference evidence="1" key="1">
    <citation type="submission" date="2014-09" db="EMBL/GenBank/DDBJ databases">
        <authorList>
            <person name="Magalhaes I.L.F."/>
            <person name="Oliveira U."/>
            <person name="Santos F.R."/>
            <person name="Vidigal T.H.D.A."/>
            <person name="Brescovit A.D."/>
            <person name="Santos A.J."/>
        </authorList>
    </citation>
    <scope>NUCLEOTIDE SEQUENCE</scope>
    <source>
        <tissue evidence="1">Shoot tissue taken approximately 20 cm above the soil surface</tissue>
    </source>
</reference>
<evidence type="ECO:0000313" key="1">
    <source>
        <dbReference type="EMBL" id="JAD42757.1"/>
    </source>
</evidence>
<proteinExistence type="predicted"/>
<name>A0A0A9A6T8_ARUDO</name>
<organism evidence="1">
    <name type="scientific">Arundo donax</name>
    <name type="common">Giant reed</name>
    <name type="synonym">Donax arundinaceus</name>
    <dbReference type="NCBI Taxonomy" id="35708"/>
    <lineage>
        <taxon>Eukaryota</taxon>
        <taxon>Viridiplantae</taxon>
        <taxon>Streptophyta</taxon>
        <taxon>Embryophyta</taxon>
        <taxon>Tracheophyta</taxon>
        <taxon>Spermatophyta</taxon>
        <taxon>Magnoliopsida</taxon>
        <taxon>Liliopsida</taxon>
        <taxon>Poales</taxon>
        <taxon>Poaceae</taxon>
        <taxon>PACMAD clade</taxon>
        <taxon>Arundinoideae</taxon>
        <taxon>Arundineae</taxon>
        <taxon>Arundo</taxon>
    </lineage>
</organism>
<reference evidence="1" key="2">
    <citation type="journal article" date="2015" name="Data Brief">
        <title>Shoot transcriptome of the giant reed, Arundo donax.</title>
        <authorList>
            <person name="Barrero R.A."/>
            <person name="Guerrero F.D."/>
            <person name="Moolhuijzen P."/>
            <person name="Goolsby J.A."/>
            <person name="Tidwell J."/>
            <person name="Bellgard S.E."/>
            <person name="Bellgard M.I."/>
        </authorList>
    </citation>
    <scope>NUCLEOTIDE SEQUENCE</scope>
    <source>
        <tissue evidence="1">Shoot tissue taken approximately 20 cm above the soil surface</tissue>
    </source>
</reference>
<dbReference type="EMBL" id="GBRH01255138">
    <property type="protein sequence ID" value="JAD42757.1"/>
    <property type="molecule type" value="Transcribed_RNA"/>
</dbReference>
<dbReference type="AlphaFoldDB" id="A0A0A9A6T8"/>
<protein>
    <submittedName>
        <fullName evidence="1">Uncharacterized protein</fullName>
    </submittedName>
</protein>
<sequence length="81" mass="9616">MVSLVSIQLTVKHTFQFMEVYSILFAQNHHIQATFKLQLCQLDSHFFIAMLLKFQIYLKNPFYVNLDEFLVLPSNHKLNLN</sequence>
<accession>A0A0A9A6T8</accession>